<dbReference type="GeneID" id="66074458"/>
<evidence type="ECO:0000313" key="3">
    <source>
        <dbReference type="Proteomes" id="UP001049176"/>
    </source>
</evidence>
<evidence type="ECO:0000256" key="1">
    <source>
        <dbReference type="SAM" id="MobiDB-lite"/>
    </source>
</evidence>
<accession>A0A9P7S315</accession>
<evidence type="ECO:0000313" key="2">
    <source>
        <dbReference type="EMBL" id="KAG7094554.1"/>
    </source>
</evidence>
<feature type="region of interest" description="Disordered" evidence="1">
    <location>
        <begin position="1"/>
        <end position="20"/>
    </location>
</feature>
<keyword evidence="3" id="KW-1185">Reference proteome</keyword>
<dbReference type="RefSeq" id="XP_043011024.1">
    <property type="nucleotide sequence ID" value="XM_043149940.1"/>
</dbReference>
<comment type="caution">
    <text evidence="2">The sequence shown here is derived from an EMBL/GenBank/DDBJ whole genome shotgun (WGS) entry which is preliminary data.</text>
</comment>
<dbReference type="KEGG" id="more:E1B28_005382"/>
<dbReference type="AlphaFoldDB" id="A0A9P7S315"/>
<dbReference type="Proteomes" id="UP001049176">
    <property type="component" value="Chromosome 3"/>
</dbReference>
<sequence>MNGHYNNTIQDREEKSSSLFHKASSSEDCVGIGDAVVRQLSTGHRSFSIDLRQVNHYTYGISDTIRIVFGANQMPPPSRRVTSAAVRGMEQMDLAIVFSGTQTPMISYRHHPCMPLPQLPTEKQGKK</sequence>
<dbReference type="EMBL" id="CM032183">
    <property type="protein sequence ID" value="KAG7094554.1"/>
    <property type="molecule type" value="Genomic_DNA"/>
</dbReference>
<protein>
    <submittedName>
        <fullName evidence="2">Uncharacterized protein</fullName>
    </submittedName>
</protein>
<proteinExistence type="predicted"/>
<gene>
    <name evidence="2" type="ORF">E1B28_005382</name>
</gene>
<organism evidence="2 3">
    <name type="scientific">Marasmius oreades</name>
    <name type="common">fairy-ring Marasmius</name>
    <dbReference type="NCBI Taxonomy" id="181124"/>
    <lineage>
        <taxon>Eukaryota</taxon>
        <taxon>Fungi</taxon>
        <taxon>Dikarya</taxon>
        <taxon>Basidiomycota</taxon>
        <taxon>Agaricomycotina</taxon>
        <taxon>Agaricomycetes</taxon>
        <taxon>Agaricomycetidae</taxon>
        <taxon>Agaricales</taxon>
        <taxon>Marasmiineae</taxon>
        <taxon>Marasmiaceae</taxon>
        <taxon>Marasmius</taxon>
    </lineage>
</organism>
<name>A0A9P7S315_9AGAR</name>
<reference evidence="2" key="1">
    <citation type="journal article" date="2021" name="Genome Biol. Evol.">
        <title>The assembled and annotated genome of the fairy-ring fungus Marasmius oreades.</title>
        <authorList>
            <person name="Hiltunen M."/>
            <person name="Ament-Velasquez S.L."/>
            <person name="Johannesson H."/>
        </authorList>
    </citation>
    <scope>NUCLEOTIDE SEQUENCE</scope>
    <source>
        <strain evidence="2">03SP1</strain>
    </source>
</reference>